<dbReference type="InterPro" id="IPR000387">
    <property type="entry name" value="Tyr_Pase_dom"/>
</dbReference>
<keyword evidence="9" id="KW-0378">Hydrolase</keyword>
<comment type="catalytic activity">
    <reaction evidence="17">
        <text>O-phospho-L-tyrosyl-[protein] + H2O = L-tyrosyl-[protein] + phosphate</text>
        <dbReference type="Rhea" id="RHEA:10684"/>
        <dbReference type="Rhea" id="RHEA-COMP:10136"/>
        <dbReference type="Rhea" id="RHEA-COMP:20101"/>
        <dbReference type="ChEBI" id="CHEBI:15377"/>
        <dbReference type="ChEBI" id="CHEBI:43474"/>
        <dbReference type="ChEBI" id="CHEBI:46858"/>
        <dbReference type="ChEBI" id="CHEBI:61978"/>
        <dbReference type="EC" id="3.1.3.48"/>
    </reaction>
</comment>
<evidence type="ECO:0000256" key="11">
    <source>
        <dbReference type="ARBA" id="ARBA00022949"/>
    </source>
</evidence>
<dbReference type="GO" id="GO:0051019">
    <property type="term" value="F:mitogen-activated protein kinase binding"/>
    <property type="evidence" value="ECO:0007669"/>
    <property type="project" value="Ensembl"/>
</dbReference>
<dbReference type="Pfam" id="PF18861">
    <property type="entry name" value="PTP_tm"/>
    <property type="match status" value="1"/>
</dbReference>
<dbReference type="FunFam" id="2.60.40.10:FF:000362">
    <property type="entry name" value="Receptor-type tyrosine-protein phosphatase eta"/>
    <property type="match status" value="1"/>
</dbReference>
<dbReference type="GO" id="GO:0030220">
    <property type="term" value="P:platelet formation"/>
    <property type="evidence" value="ECO:0007669"/>
    <property type="project" value="Ensembl"/>
</dbReference>
<dbReference type="GO" id="GO:0050860">
    <property type="term" value="P:negative regulation of T cell receptor signaling pathway"/>
    <property type="evidence" value="ECO:0007669"/>
    <property type="project" value="Ensembl"/>
</dbReference>
<dbReference type="GO" id="GO:0070097">
    <property type="term" value="F:delta-catenin binding"/>
    <property type="evidence" value="ECO:0007669"/>
    <property type="project" value="Ensembl"/>
</dbReference>
<dbReference type="GO" id="GO:0045296">
    <property type="term" value="F:cadherin binding"/>
    <property type="evidence" value="ECO:0007669"/>
    <property type="project" value="Ensembl"/>
</dbReference>
<dbReference type="Pfam" id="PF00041">
    <property type="entry name" value="fn3"/>
    <property type="match status" value="1"/>
</dbReference>
<evidence type="ECO:0000256" key="9">
    <source>
        <dbReference type="ARBA" id="ARBA00022801"/>
    </source>
</evidence>
<keyword evidence="14" id="KW-0325">Glycoprotein</keyword>
<evidence type="ECO:0000256" key="12">
    <source>
        <dbReference type="ARBA" id="ARBA00022989"/>
    </source>
</evidence>
<keyword evidence="25" id="KW-1185">Reference proteome</keyword>
<dbReference type="GO" id="GO:0042059">
    <property type="term" value="P:negative regulation of epidermal growth factor receptor signaling pathway"/>
    <property type="evidence" value="ECO:0007669"/>
    <property type="project" value="Ensembl"/>
</dbReference>
<dbReference type="Pfam" id="PF00102">
    <property type="entry name" value="Y_phosphatase"/>
    <property type="match status" value="1"/>
</dbReference>
<dbReference type="GO" id="GO:0005161">
    <property type="term" value="F:platelet-derived growth factor receptor binding"/>
    <property type="evidence" value="ECO:0007669"/>
    <property type="project" value="Ensembl"/>
</dbReference>
<dbReference type="PROSITE" id="PS50056">
    <property type="entry name" value="TYR_PHOSPHATASE_2"/>
    <property type="match status" value="1"/>
</dbReference>
<dbReference type="SUPFAM" id="SSF49265">
    <property type="entry name" value="Fibronectin type III"/>
    <property type="match status" value="2"/>
</dbReference>
<dbReference type="GO" id="GO:0045295">
    <property type="term" value="F:gamma-catenin binding"/>
    <property type="evidence" value="ECO:0007669"/>
    <property type="project" value="Ensembl"/>
</dbReference>
<dbReference type="GO" id="GO:0051898">
    <property type="term" value="P:negative regulation of phosphatidylinositol 3-kinase/protein kinase B signal transduction"/>
    <property type="evidence" value="ECO:0007669"/>
    <property type="project" value="Ensembl"/>
</dbReference>
<keyword evidence="6 20" id="KW-0812">Transmembrane</keyword>
<dbReference type="SMART" id="SM00194">
    <property type="entry name" value="PTPc"/>
    <property type="match status" value="1"/>
</dbReference>
<organism evidence="24 25">
    <name type="scientific">Anser brachyrhynchus</name>
    <name type="common">Pink-footed goose</name>
    <dbReference type="NCBI Taxonomy" id="132585"/>
    <lineage>
        <taxon>Eukaryota</taxon>
        <taxon>Metazoa</taxon>
        <taxon>Chordata</taxon>
        <taxon>Craniata</taxon>
        <taxon>Vertebrata</taxon>
        <taxon>Euteleostomi</taxon>
        <taxon>Archelosauria</taxon>
        <taxon>Archosauria</taxon>
        <taxon>Dinosauria</taxon>
        <taxon>Saurischia</taxon>
        <taxon>Theropoda</taxon>
        <taxon>Coelurosauria</taxon>
        <taxon>Aves</taxon>
        <taxon>Neognathae</taxon>
        <taxon>Galloanserae</taxon>
        <taxon>Anseriformes</taxon>
        <taxon>Anatidae</taxon>
        <taxon>Anserinae</taxon>
        <taxon>Anser</taxon>
    </lineage>
</organism>
<comment type="subcellular location">
    <subcellularLocation>
        <location evidence="2">Cell junction</location>
    </subcellularLocation>
    <subcellularLocation>
        <location evidence="1">Cell membrane</location>
        <topology evidence="1">Single-pass type I membrane protein</topology>
    </subcellularLocation>
    <subcellularLocation>
        <location evidence="3">Cell projection</location>
        <location evidence="3">Ruffle membrane</location>
    </subcellularLocation>
</comment>
<dbReference type="GO" id="GO:0001772">
    <property type="term" value="C:immunological synapse"/>
    <property type="evidence" value="ECO:0007669"/>
    <property type="project" value="Ensembl"/>
</dbReference>
<dbReference type="GO" id="GO:0005730">
    <property type="term" value="C:nucleolus"/>
    <property type="evidence" value="ECO:0007669"/>
    <property type="project" value="Ensembl"/>
</dbReference>
<evidence type="ECO:0000259" key="21">
    <source>
        <dbReference type="PROSITE" id="PS50055"/>
    </source>
</evidence>
<dbReference type="AlphaFoldDB" id="A0A8B9CRU8"/>
<evidence type="ECO:0000256" key="16">
    <source>
        <dbReference type="ARBA" id="ARBA00025789"/>
    </source>
</evidence>
<keyword evidence="5" id="KW-1003">Cell membrane</keyword>
<evidence type="ECO:0000256" key="10">
    <source>
        <dbReference type="ARBA" id="ARBA00022912"/>
    </source>
</evidence>
<dbReference type="EC" id="3.1.3.48" evidence="4"/>
<dbReference type="InterPro" id="IPR016130">
    <property type="entry name" value="Tyr_Pase_AS"/>
</dbReference>
<dbReference type="PROSITE" id="PS50853">
    <property type="entry name" value="FN3"/>
    <property type="match status" value="2"/>
</dbReference>
<dbReference type="InterPro" id="IPR036116">
    <property type="entry name" value="FN3_sf"/>
</dbReference>
<feature type="transmembrane region" description="Helical" evidence="20">
    <location>
        <begin position="489"/>
        <end position="513"/>
    </location>
</feature>
<evidence type="ECO:0000256" key="5">
    <source>
        <dbReference type="ARBA" id="ARBA00022475"/>
    </source>
</evidence>
<dbReference type="GO" id="GO:0008285">
    <property type="term" value="P:negative regulation of cell population proliferation"/>
    <property type="evidence" value="ECO:0007669"/>
    <property type="project" value="Ensembl"/>
</dbReference>
<evidence type="ECO:0000256" key="7">
    <source>
        <dbReference type="ARBA" id="ARBA00022729"/>
    </source>
</evidence>
<dbReference type="Proteomes" id="UP000694426">
    <property type="component" value="Unplaced"/>
</dbReference>
<proteinExistence type="inferred from homology"/>
<evidence type="ECO:0000256" key="4">
    <source>
        <dbReference type="ARBA" id="ARBA00013064"/>
    </source>
</evidence>
<reference evidence="24" key="1">
    <citation type="submission" date="2025-08" db="UniProtKB">
        <authorList>
            <consortium name="Ensembl"/>
        </authorList>
    </citation>
    <scope>IDENTIFICATION</scope>
</reference>
<dbReference type="CDD" id="cd14615">
    <property type="entry name" value="R-PTPc-J"/>
    <property type="match status" value="1"/>
</dbReference>
<dbReference type="GO" id="GO:0050918">
    <property type="term" value="P:positive chemotaxis"/>
    <property type="evidence" value="ECO:0007669"/>
    <property type="project" value="Ensembl"/>
</dbReference>
<dbReference type="GO" id="GO:0005911">
    <property type="term" value="C:cell-cell junction"/>
    <property type="evidence" value="ECO:0007669"/>
    <property type="project" value="Ensembl"/>
</dbReference>
<gene>
    <name evidence="24" type="primary">PTPRJ</name>
</gene>
<dbReference type="PRINTS" id="PR00700">
    <property type="entry name" value="PRTYPHPHTASE"/>
</dbReference>
<evidence type="ECO:0000256" key="1">
    <source>
        <dbReference type="ARBA" id="ARBA00004251"/>
    </source>
</evidence>
<dbReference type="GO" id="GO:0010642">
    <property type="term" value="P:negative regulation of platelet-derived growth factor receptor signaling pathway"/>
    <property type="evidence" value="ECO:0007669"/>
    <property type="project" value="Ensembl"/>
</dbReference>
<evidence type="ECO:0000256" key="6">
    <source>
        <dbReference type="ARBA" id="ARBA00022692"/>
    </source>
</evidence>
<name>A0A8B9CRU8_9AVES</name>
<evidence type="ECO:0000256" key="8">
    <source>
        <dbReference type="ARBA" id="ARBA00022737"/>
    </source>
</evidence>
<evidence type="ECO:0000313" key="24">
    <source>
        <dbReference type="Ensembl" id="ENSABRP00000024426.1"/>
    </source>
</evidence>
<comment type="similarity">
    <text evidence="16">Belongs to the protein-tyrosine phosphatase family. Receptor class 3 subfamily.</text>
</comment>
<keyword evidence="15" id="KW-0966">Cell projection</keyword>
<dbReference type="CDD" id="cd00063">
    <property type="entry name" value="FN3"/>
    <property type="match status" value="1"/>
</dbReference>
<dbReference type="GO" id="GO:0016604">
    <property type="term" value="C:nuclear body"/>
    <property type="evidence" value="ECO:0007669"/>
    <property type="project" value="Ensembl"/>
</dbReference>
<keyword evidence="12 20" id="KW-1133">Transmembrane helix</keyword>
<feature type="domain" description="Fibronectin type-III" evidence="23">
    <location>
        <begin position="243"/>
        <end position="338"/>
    </location>
</feature>
<protein>
    <recommendedName>
        <fullName evidence="18">Receptor-type tyrosine-protein phosphatase eta</fullName>
        <ecNumber evidence="4">3.1.3.48</ecNumber>
    </recommendedName>
    <alternativeName>
        <fullName evidence="19">Protein-tyrosine phosphatase receptor type J</fullName>
    </alternativeName>
</protein>
<evidence type="ECO:0000256" key="2">
    <source>
        <dbReference type="ARBA" id="ARBA00004282"/>
    </source>
</evidence>
<evidence type="ECO:0000256" key="14">
    <source>
        <dbReference type="ARBA" id="ARBA00023180"/>
    </source>
</evidence>
<keyword evidence="10" id="KW-0904">Protein phosphatase</keyword>
<keyword evidence="13 20" id="KW-0472">Membrane</keyword>
<dbReference type="SMART" id="SM00404">
    <property type="entry name" value="PTPc_motif"/>
    <property type="match status" value="1"/>
</dbReference>
<dbReference type="GO" id="GO:0043116">
    <property type="term" value="P:negative regulation of vascular permeability"/>
    <property type="evidence" value="ECO:0007669"/>
    <property type="project" value="Ensembl"/>
</dbReference>
<dbReference type="PROSITE" id="PS50055">
    <property type="entry name" value="TYR_PHOSPHATASE_PTP"/>
    <property type="match status" value="1"/>
</dbReference>
<evidence type="ECO:0000256" key="15">
    <source>
        <dbReference type="ARBA" id="ARBA00023273"/>
    </source>
</evidence>
<dbReference type="InterPro" id="IPR003961">
    <property type="entry name" value="FN3_dom"/>
</dbReference>
<dbReference type="GO" id="GO:0048008">
    <property type="term" value="P:platelet-derived growth factor receptor signaling pathway"/>
    <property type="evidence" value="ECO:0007669"/>
    <property type="project" value="Ensembl"/>
</dbReference>
<dbReference type="Gene3D" id="2.60.40.10">
    <property type="entry name" value="Immunoglobulins"/>
    <property type="match status" value="2"/>
</dbReference>
<dbReference type="GO" id="GO:0008013">
    <property type="term" value="F:beta-catenin binding"/>
    <property type="evidence" value="ECO:0007669"/>
    <property type="project" value="Ensembl"/>
</dbReference>
<dbReference type="FunFam" id="3.90.190.10:FF:000009">
    <property type="entry name" value="Receptor-type tyrosine-protein phosphatase beta"/>
    <property type="match status" value="1"/>
</dbReference>
<accession>A0A8B9CRU8</accession>
<dbReference type="GO" id="GO:0009986">
    <property type="term" value="C:cell surface"/>
    <property type="evidence" value="ECO:0007669"/>
    <property type="project" value="Ensembl"/>
</dbReference>
<evidence type="ECO:0000256" key="19">
    <source>
        <dbReference type="ARBA" id="ARBA00081746"/>
    </source>
</evidence>
<evidence type="ECO:0000313" key="25">
    <source>
        <dbReference type="Proteomes" id="UP000694426"/>
    </source>
</evidence>
<dbReference type="PANTHER" id="PTHR46957">
    <property type="entry name" value="CYTOKINE RECEPTOR"/>
    <property type="match status" value="1"/>
</dbReference>
<dbReference type="InterPro" id="IPR029021">
    <property type="entry name" value="Prot-tyrosine_phosphatase-like"/>
</dbReference>
<dbReference type="GO" id="GO:0030308">
    <property type="term" value="P:negative regulation of cell growth"/>
    <property type="evidence" value="ECO:0007669"/>
    <property type="project" value="Ensembl"/>
</dbReference>
<evidence type="ECO:0000256" key="20">
    <source>
        <dbReference type="SAM" id="Phobius"/>
    </source>
</evidence>
<dbReference type="GO" id="GO:0043235">
    <property type="term" value="C:receptor complex"/>
    <property type="evidence" value="ECO:0007669"/>
    <property type="project" value="TreeGrafter"/>
</dbReference>
<dbReference type="GeneTree" id="ENSGT00940000156870"/>
<keyword evidence="7" id="KW-0732">Signal</keyword>
<evidence type="ECO:0000256" key="18">
    <source>
        <dbReference type="ARBA" id="ARBA00071459"/>
    </source>
</evidence>
<keyword evidence="11" id="KW-0965">Cell junction</keyword>
<evidence type="ECO:0000259" key="22">
    <source>
        <dbReference type="PROSITE" id="PS50056"/>
    </source>
</evidence>
<evidence type="ECO:0000256" key="13">
    <source>
        <dbReference type="ARBA" id="ARBA00023136"/>
    </source>
</evidence>
<dbReference type="InterPro" id="IPR050713">
    <property type="entry name" value="RTP_Phos/Ushers"/>
</dbReference>
<dbReference type="GO" id="GO:0004725">
    <property type="term" value="F:protein tyrosine phosphatase activity"/>
    <property type="evidence" value="ECO:0007669"/>
    <property type="project" value="UniProtKB-EC"/>
</dbReference>
<dbReference type="GO" id="GO:0051894">
    <property type="term" value="P:positive regulation of focal adhesion assembly"/>
    <property type="evidence" value="ECO:0007669"/>
    <property type="project" value="Ensembl"/>
</dbReference>
<dbReference type="InterPro" id="IPR000242">
    <property type="entry name" value="PTP_cat"/>
</dbReference>
<dbReference type="Ensembl" id="ENSABRT00000034298.1">
    <property type="protein sequence ID" value="ENSABRP00000024426.1"/>
    <property type="gene ID" value="ENSABRG00000020452.1"/>
</dbReference>
<evidence type="ECO:0000259" key="23">
    <source>
        <dbReference type="PROSITE" id="PS50853"/>
    </source>
</evidence>
<dbReference type="PROSITE" id="PS00383">
    <property type="entry name" value="TYR_PHOSPHATASE_1"/>
    <property type="match status" value="1"/>
</dbReference>
<keyword evidence="8" id="KW-0677">Repeat</keyword>
<sequence length="851" mass="95662">MDCCFAFPEPSKVLDLQVVDVGETFVALTWRVNDTASDPYTYRIEVANGTSIWNDTSNVKEAEIAELIPGTKYNFTVFAVAADGQTEGEGLSVSQCTSKSQLLAVMFLWTVLCIGAIHCPPLVGHACVDRGCVEHIFAFFPVWFWASHPCFEGLPHGVFCLQNFTHLKDVWLWLSRGSTAGQLLSMLLHSAPQQSGEDGGGPVFVMLSTVMFSPCCVALSFPLLCLILTEKPFFFFFFFFCAVPSSVNSFQCESVANMSYLMLKWECPYGHYSGFTIKISIDSWVIKEEESRSCSGEGFKTSPLDYFKTYNVTVTTFSNDNTSSPVQKTCKTSITDPPTPKTAPVVKVLSHNSLSVEFSDFETLYGPLKAYAVMIITEEEGCPPLKSKLNYTYEDFKKKKTGTYVTYVADTEKAKLPSFRSQNIIDVGKGNTMYGYKNGPLTPLHSYRASVAGFTNISFTAENIIMEEHSYVSFSPCSGKVSLPQDPGVIAGAVIGCLLAILAVVAVGGYIFWTRRRKDKRNTEVSFSPIKSKMIKVENFESYFKKQQADSNCGFAEEYEELKSAGVHQPKFAAEIPENRGKNRYNNVLPYDISRVKLSDLNSVTDDYINANYMPGYISKKAFIAAQGPLSNTIEDFWRMIWEKNIYSIVMLTKCVEQARTKCEQYWPDKQSKTYGDVAVTMVLETVLPEWTIRDFNVENANTQESRMVRQFHFTSWPDHGVPETTDLLINFRHHVHEYSSQNPIDSPVLVHCSAGVGRTGTFIAIDRLIQQIEIENTVDVYGVVYDLRMHRPLMVQTEDQYVFLNQCVMDIIRSQKDKKTDLIYQNTTAMAIYENFTPEPGFGKANGYHA</sequence>
<feature type="domain" description="Tyrosine specific protein phosphatases" evidence="22">
    <location>
        <begin position="730"/>
        <end position="803"/>
    </location>
</feature>
<dbReference type="Gene3D" id="3.90.190.10">
    <property type="entry name" value="Protein tyrosine phosphatase superfamily"/>
    <property type="match status" value="1"/>
</dbReference>
<evidence type="ECO:0000256" key="17">
    <source>
        <dbReference type="ARBA" id="ARBA00051722"/>
    </source>
</evidence>
<dbReference type="GO" id="GO:0032587">
    <property type="term" value="C:ruffle membrane"/>
    <property type="evidence" value="ECO:0007669"/>
    <property type="project" value="UniProtKB-SubCell"/>
</dbReference>
<reference evidence="24" key="2">
    <citation type="submission" date="2025-09" db="UniProtKB">
        <authorList>
            <consortium name="Ensembl"/>
        </authorList>
    </citation>
    <scope>IDENTIFICATION</scope>
</reference>
<feature type="domain" description="Fibronectin type-III" evidence="23">
    <location>
        <begin position="12"/>
        <end position="101"/>
    </location>
</feature>
<evidence type="ECO:0000256" key="3">
    <source>
        <dbReference type="ARBA" id="ARBA00004632"/>
    </source>
</evidence>
<feature type="domain" description="Tyrosine-protein phosphatase" evidence="21">
    <location>
        <begin position="555"/>
        <end position="812"/>
    </location>
</feature>
<dbReference type="PANTHER" id="PTHR46957:SF5">
    <property type="entry name" value="PROTEIN-TYROSINE-PHOSPHATASE"/>
    <property type="match status" value="1"/>
</dbReference>
<dbReference type="GO" id="GO:0030336">
    <property type="term" value="P:negative regulation of cell migration"/>
    <property type="evidence" value="ECO:0007669"/>
    <property type="project" value="Ensembl"/>
</dbReference>
<dbReference type="SMART" id="SM00060">
    <property type="entry name" value="FN3"/>
    <property type="match status" value="2"/>
</dbReference>
<dbReference type="GO" id="GO:0051897">
    <property type="term" value="P:positive regulation of phosphatidylinositol 3-kinase/protein kinase B signal transduction"/>
    <property type="evidence" value="ECO:0007669"/>
    <property type="project" value="Ensembl"/>
</dbReference>
<dbReference type="InterPro" id="IPR041201">
    <property type="entry name" value="PTPRJ_TM"/>
</dbReference>
<dbReference type="SUPFAM" id="SSF52799">
    <property type="entry name" value="(Phosphotyrosine protein) phosphatases II"/>
    <property type="match status" value="1"/>
</dbReference>
<dbReference type="InterPro" id="IPR003595">
    <property type="entry name" value="Tyr_Pase_cat"/>
</dbReference>
<dbReference type="InterPro" id="IPR013783">
    <property type="entry name" value="Ig-like_fold"/>
</dbReference>